<dbReference type="EMBL" id="CAJNRF010008896">
    <property type="protein sequence ID" value="CAF2105736.1"/>
    <property type="molecule type" value="Genomic_DNA"/>
</dbReference>
<evidence type="ECO:0000313" key="7">
    <source>
        <dbReference type="Proteomes" id="UP000663887"/>
    </source>
</evidence>
<accession>A0A816T7Q9</accession>
<comment type="caution">
    <text evidence="5">The sequence shown here is derived from an EMBL/GenBank/DDBJ whole genome shotgun (WGS) entry which is preliminary data.</text>
</comment>
<evidence type="ECO:0000313" key="2">
    <source>
        <dbReference type="EMBL" id="CAF1116255.1"/>
    </source>
</evidence>
<dbReference type="EMBL" id="CAJNRE010006898">
    <property type="protein sequence ID" value="CAF2059963.1"/>
    <property type="molecule type" value="Genomic_DNA"/>
</dbReference>
<evidence type="ECO:0000313" key="6">
    <source>
        <dbReference type="EMBL" id="CAF2105736.1"/>
    </source>
</evidence>
<evidence type="ECO:0000313" key="5">
    <source>
        <dbReference type="EMBL" id="CAF2091954.1"/>
    </source>
</evidence>
<name>A0A816T7Q9_9BILA</name>
<proteinExistence type="predicted"/>
<keyword evidence="1" id="KW-0175">Coiled coil</keyword>
<sequence length="79" mass="9192">MASYNSSYDERYPSLAALAVEKRILEEQLVEEQRALQIAIAEKERREKLVEQTKIDLLALEKVMRQTRSGRKIKKIISS</sequence>
<dbReference type="EMBL" id="CAJNOW010020562">
    <property type="protein sequence ID" value="CAF1680100.1"/>
    <property type="molecule type" value="Genomic_DNA"/>
</dbReference>
<dbReference type="AlphaFoldDB" id="A0A816T7Q9"/>
<dbReference type="Proteomes" id="UP000663887">
    <property type="component" value="Unassembled WGS sequence"/>
</dbReference>
<organism evidence="5 7">
    <name type="scientific">Rotaria magnacalcarata</name>
    <dbReference type="NCBI Taxonomy" id="392030"/>
    <lineage>
        <taxon>Eukaryota</taxon>
        <taxon>Metazoa</taxon>
        <taxon>Spiralia</taxon>
        <taxon>Gnathifera</taxon>
        <taxon>Rotifera</taxon>
        <taxon>Eurotatoria</taxon>
        <taxon>Bdelloidea</taxon>
        <taxon>Philodinida</taxon>
        <taxon>Philodinidae</taxon>
        <taxon>Rotaria</taxon>
    </lineage>
</organism>
<dbReference type="Proteomes" id="UP000663855">
    <property type="component" value="Unassembled WGS sequence"/>
</dbReference>
<protein>
    <submittedName>
        <fullName evidence="5">Uncharacterized protein</fullName>
    </submittedName>
</protein>
<dbReference type="OrthoDB" id="10604980at2759"/>
<dbReference type="Proteomes" id="UP000663834">
    <property type="component" value="Unassembled WGS sequence"/>
</dbReference>
<evidence type="ECO:0000313" key="3">
    <source>
        <dbReference type="EMBL" id="CAF1680100.1"/>
    </source>
</evidence>
<gene>
    <name evidence="2" type="ORF">CJN711_LOCUS7853</name>
    <name evidence="3" type="ORF">KQP761_LOCUS36337</name>
    <name evidence="4" type="ORF">MBJ925_LOCUS14720</name>
    <name evidence="6" type="ORF">WKI299_LOCUS21314</name>
    <name evidence="5" type="ORF">XDN619_LOCUS16780</name>
</gene>
<reference evidence="5" key="1">
    <citation type="submission" date="2021-02" db="EMBL/GenBank/DDBJ databases">
        <authorList>
            <person name="Nowell W R."/>
        </authorList>
    </citation>
    <scope>NUCLEOTIDE SEQUENCE</scope>
</reference>
<dbReference type="EMBL" id="CAJNRG010007160">
    <property type="protein sequence ID" value="CAF2091954.1"/>
    <property type="molecule type" value="Genomic_DNA"/>
</dbReference>
<dbReference type="Proteomes" id="UP000663856">
    <property type="component" value="Unassembled WGS sequence"/>
</dbReference>
<dbReference type="Proteomes" id="UP000663824">
    <property type="component" value="Unassembled WGS sequence"/>
</dbReference>
<evidence type="ECO:0000313" key="4">
    <source>
        <dbReference type="EMBL" id="CAF2059963.1"/>
    </source>
</evidence>
<dbReference type="EMBL" id="CAJNOV010002790">
    <property type="protein sequence ID" value="CAF1116255.1"/>
    <property type="molecule type" value="Genomic_DNA"/>
</dbReference>
<feature type="coiled-coil region" evidence="1">
    <location>
        <begin position="15"/>
        <end position="46"/>
    </location>
</feature>
<evidence type="ECO:0000256" key="1">
    <source>
        <dbReference type="SAM" id="Coils"/>
    </source>
</evidence>